<protein>
    <submittedName>
        <fullName evidence="1">Uncharacterized protein</fullName>
    </submittedName>
</protein>
<accession>A0ABU6VS55</accession>
<dbReference type="Proteomes" id="UP001341840">
    <property type="component" value="Unassembled WGS sequence"/>
</dbReference>
<dbReference type="InterPro" id="IPR036865">
    <property type="entry name" value="CRAL-TRIO_dom_sf"/>
</dbReference>
<dbReference type="PANTHER" id="PTHR46277:SF7">
    <property type="entry name" value="CRAL-TRIO DOMAIN-CONTAINING PROTEIN"/>
    <property type="match status" value="1"/>
</dbReference>
<reference evidence="1 2" key="1">
    <citation type="journal article" date="2023" name="Plants (Basel)">
        <title>Bridging the Gap: Combining Genomics and Transcriptomics Approaches to Understand Stylosanthes scabra, an Orphan Legume from the Brazilian Caatinga.</title>
        <authorList>
            <person name="Ferreira-Neto J.R.C."/>
            <person name="da Silva M.D."/>
            <person name="Binneck E."/>
            <person name="de Melo N.F."/>
            <person name="da Silva R.H."/>
            <person name="de Melo A.L.T.M."/>
            <person name="Pandolfi V."/>
            <person name="Bustamante F.O."/>
            <person name="Brasileiro-Vidal A.C."/>
            <person name="Benko-Iseppon A.M."/>
        </authorList>
    </citation>
    <scope>NUCLEOTIDE SEQUENCE [LARGE SCALE GENOMIC DNA]</scope>
    <source>
        <tissue evidence="1">Leaves</tissue>
    </source>
</reference>
<dbReference type="EMBL" id="JASCZI010152636">
    <property type="protein sequence ID" value="MED6176460.1"/>
    <property type="molecule type" value="Genomic_DNA"/>
</dbReference>
<sequence length="122" mass="14165">MEPQMDEKIDIALVNEKIDIALVNVKKSVEKLGFTAQEYKDSMLMKFLIARSMEEDKAAKMFVEWQKWRSAMVPNGSIQESEVPDELEARKFYLQGLSQGKYPLLIVLARNHFPPKDQVQFK</sequence>
<proteinExistence type="predicted"/>
<evidence type="ECO:0000313" key="2">
    <source>
        <dbReference type="Proteomes" id="UP001341840"/>
    </source>
</evidence>
<evidence type="ECO:0000313" key="1">
    <source>
        <dbReference type="EMBL" id="MED6176460.1"/>
    </source>
</evidence>
<dbReference type="Gene3D" id="3.40.525.10">
    <property type="entry name" value="CRAL-TRIO lipid binding domain"/>
    <property type="match status" value="1"/>
</dbReference>
<dbReference type="InterPro" id="IPR036273">
    <property type="entry name" value="CRAL/TRIO_N_dom_sf"/>
</dbReference>
<gene>
    <name evidence="1" type="ORF">PIB30_088396</name>
</gene>
<name>A0ABU6VS55_9FABA</name>
<comment type="caution">
    <text evidence="1">The sequence shown here is derived from an EMBL/GenBank/DDBJ whole genome shotgun (WGS) entry which is preliminary data.</text>
</comment>
<organism evidence="1 2">
    <name type="scientific">Stylosanthes scabra</name>
    <dbReference type="NCBI Taxonomy" id="79078"/>
    <lineage>
        <taxon>Eukaryota</taxon>
        <taxon>Viridiplantae</taxon>
        <taxon>Streptophyta</taxon>
        <taxon>Embryophyta</taxon>
        <taxon>Tracheophyta</taxon>
        <taxon>Spermatophyta</taxon>
        <taxon>Magnoliopsida</taxon>
        <taxon>eudicotyledons</taxon>
        <taxon>Gunneridae</taxon>
        <taxon>Pentapetalae</taxon>
        <taxon>rosids</taxon>
        <taxon>fabids</taxon>
        <taxon>Fabales</taxon>
        <taxon>Fabaceae</taxon>
        <taxon>Papilionoideae</taxon>
        <taxon>50 kb inversion clade</taxon>
        <taxon>dalbergioids sensu lato</taxon>
        <taxon>Dalbergieae</taxon>
        <taxon>Pterocarpus clade</taxon>
        <taxon>Stylosanthes</taxon>
    </lineage>
</organism>
<dbReference type="SUPFAM" id="SSF46938">
    <property type="entry name" value="CRAL/TRIO N-terminal domain"/>
    <property type="match status" value="1"/>
</dbReference>
<feature type="non-terminal residue" evidence="1">
    <location>
        <position position="122"/>
    </location>
</feature>
<keyword evidence="2" id="KW-1185">Reference proteome</keyword>
<dbReference type="PANTHER" id="PTHR46277">
    <property type="entry name" value="OS03G0850700 PROTEIN"/>
    <property type="match status" value="1"/>
</dbReference>